<dbReference type="OrthoDB" id="6436342at2759"/>
<organism evidence="1 2">
    <name type="scientific">Nephila pilipes</name>
    <name type="common">Giant wood spider</name>
    <name type="synonym">Nephila maculata</name>
    <dbReference type="NCBI Taxonomy" id="299642"/>
    <lineage>
        <taxon>Eukaryota</taxon>
        <taxon>Metazoa</taxon>
        <taxon>Ecdysozoa</taxon>
        <taxon>Arthropoda</taxon>
        <taxon>Chelicerata</taxon>
        <taxon>Arachnida</taxon>
        <taxon>Araneae</taxon>
        <taxon>Araneomorphae</taxon>
        <taxon>Entelegynae</taxon>
        <taxon>Araneoidea</taxon>
        <taxon>Nephilidae</taxon>
        <taxon>Nephila</taxon>
    </lineage>
</organism>
<dbReference type="AlphaFoldDB" id="A0A8X6PML4"/>
<evidence type="ECO:0000313" key="2">
    <source>
        <dbReference type="Proteomes" id="UP000887013"/>
    </source>
</evidence>
<evidence type="ECO:0000313" key="1">
    <source>
        <dbReference type="EMBL" id="GFT76015.1"/>
    </source>
</evidence>
<keyword evidence="2" id="KW-1185">Reference proteome</keyword>
<protein>
    <submittedName>
        <fullName evidence="1">Uncharacterized protein</fullName>
    </submittedName>
</protein>
<proteinExistence type="predicted"/>
<comment type="caution">
    <text evidence="1">The sequence shown here is derived from an EMBL/GenBank/DDBJ whole genome shotgun (WGS) entry which is preliminary data.</text>
</comment>
<sequence length="132" mass="15643">MAYLLKLKKDDMIEIAKELGIDDQNTFTKVDIMNRIIQRVSYEEEIVKAVLEGVLEEKREKKKKKKSRQIREFELERMRLANITDRASVSSEDLEGQGVNRRVNLRDLVPKFDPKNADINLFFEIFERQVKK</sequence>
<name>A0A8X6PML4_NEPPI</name>
<dbReference type="Proteomes" id="UP000887013">
    <property type="component" value="Unassembled WGS sequence"/>
</dbReference>
<accession>A0A8X6PML4</accession>
<gene>
    <name evidence="1" type="ORF">NPIL_565651</name>
</gene>
<dbReference type="EMBL" id="BMAW01022053">
    <property type="protein sequence ID" value="GFT76015.1"/>
    <property type="molecule type" value="Genomic_DNA"/>
</dbReference>
<reference evidence="1" key="1">
    <citation type="submission" date="2020-08" db="EMBL/GenBank/DDBJ databases">
        <title>Multicomponent nature underlies the extraordinary mechanical properties of spider dragline silk.</title>
        <authorList>
            <person name="Kono N."/>
            <person name="Nakamura H."/>
            <person name="Mori M."/>
            <person name="Yoshida Y."/>
            <person name="Ohtoshi R."/>
            <person name="Malay A.D."/>
            <person name="Moran D.A.P."/>
            <person name="Tomita M."/>
            <person name="Numata K."/>
            <person name="Arakawa K."/>
        </authorList>
    </citation>
    <scope>NUCLEOTIDE SEQUENCE</scope>
</reference>